<dbReference type="PANTHER" id="PTHR34427:SF5">
    <property type="entry name" value="DUF4283 DOMAIN-CONTAINING PROTEIN"/>
    <property type="match status" value="1"/>
</dbReference>
<name>V7BFT3_PHAVU</name>
<reference evidence="3" key="1">
    <citation type="journal article" date="2014" name="Nat. Genet.">
        <title>A reference genome for common bean and genome-wide analysis of dual domestications.</title>
        <authorList>
            <person name="Schmutz J."/>
            <person name="McClean P.E."/>
            <person name="Mamidi S."/>
            <person name="Wu G.A."/>
            <person name="Cannon S.B."/>
            <person name="Grimwood J."/>
            <person name="Jenkins J."/>
            <person name="Shu S."/>
            <person name="Song Q."/>
            <person name="Chavarro C."/>
            <person name="Torres-Torres M."/>
            <person name="Geffroy V."/>
            <person name="Moghaddam S.M."/>
            <person name="Gao D."/>
            <person name="Abernathy B."/>
            <person name="Barry K."/>
            <person name="Blair M."/>
            <person name="Brick M.A."/>
            <person name="Chovatia M."/>
            <person name="Gepts P."/>
            <person name="Goodstein D.M."/>
            <person name="Gonzales M."/>
            <person name="Hellsten U."/>
            <person name="Hyten D.L."/>
            <person name="Jia G."/>
            <person name="Kelly J.D."/>
            <person name="Kudrna D."/>
            <person name="Lee R."/>
            <person name="Richard M.M."/>
            <person name="Miklas P.N."/>
            <person name="Osorno J.M."/>
            <person name="Rodrigues J."/>
            <person name="Thareau V."/>
            <person name="Urrea C.A."/>
            <person name="Wang M."/>
            <person name="Yu Y."/>
            <person name="Zhang M."/>
            <person name="Wing R.A."/>
            <person name="Cregan P.B."/>
            <person name="Rokhsar D.S."/>
            <person name="Jackson S.A."/>
        </authorList>
    </citation>
    <scope>NUCLEOTIDE SEQUENCE [LARGE SCALE GENOMIC DNA]</scope>
    <source>
        <strain evidence="3">cv. G19833</strain>
    </source>
</reference>
<dbReference type="AlphaFoldDB" id="V7BFT3"/>
<accession>V7BFT3</accession>
<keyword evidence="3" id="KW-1185">Reference proteome</keyword>
<sequence length="626" mass="67796">MHRSFAEVVMSGSASLPQGKKSDGEQKELEFDLPCFKVDVEPSLWLESCFIGRFSELSNFQAVKESVVVGGYGSLSLSYLGENFMLLAGNGEISVAKVIDDNKEWFGDIFDSLVPWDNSFSVSGKVAWVQIRVLPLMFWNRQCFELIGELVGKFIEVDEATEAREILEFARLRIKIPAGGNANVVKNIIINDYRCRITFEEDTCHRFSQLGCSKCMEWGQLFEGSSEARYLVTDDEDVVESVFSDIGGEDDGAKGNLVLLEDPELVDFSSKVGVDLKEGAMPALGSQNNEWERLGSQNRAWERMEMGGAFKGVQNHVSGGVNEGSSRKEGGWSDEFFCVGPTLAQVHVVGGAKQPLVSDPSADVADHVGFPATCNFGVGGEVYPSGVALGGTPASDDAVAPIMSNTLPTERWSNKAEMKVDDDTVLVTSTITVTTPLGHLLGASACDEVAAAPVYRDEGLEVTGGRGLGYNEHLGGSPAVEGLSEAADGGEVDGANRSVGKESVGAVEMVFSAKAAGGKRLSKTFSKTSLKNMRRKVAPSSMAGKRLETVVSSISDNDVRNCNNRYWLENKESEAQKNWNMGKVLGFSFAGKEEVVVKNLQALEARDRDNMLLKRKESVVSDDENN</sequence>
<dbReference type="EMBL" id="CM002294">
    <property type="protein sequence ID" value="ESW16440.1"/>
    <property type="molecule type" value="Genomic_DNA"/>
</dbReference>
<dbReference type="Proteomes" id="UP000000226">
    <property type="component" value="Chromosome 7"/>
</dbReference>
<dbReference type="OrthoDB" id="1750508at2759"/>
<feature type="region of interest" description="Disordered" evidence="1">
    <location>
        <begin position="1"/>
        <end position="22"/>
    </location>
</feature>
<evidence type="ECO:0000313" key="2">
    <source>
        <dbReference type="EMBL" id="ESW16440.1"/>
    </source>
</evidence>
<dbReference type="PANTHER" id="PTHR34427">
    <property type="entry name" value="DUF4283 DOMAIN PROTEIN"/>
    <property type="match status" value="1"/>
</dbReference>
<evidence type="ECO:0000313" key="3">
    <source>
        <dbReference type="Proteomes" id="UP000000226"/>
    </source>
</evidence>
<organism evidence="2 3">
    <name type="scientific">Phaseolus vulgaris</name>
    <name type="common">Kidney bean</name>
    <name type="synonym">French bean</name>
    <dbReference type="NCBI Taxonomy" id="3885"/>
    <lineage>
        <taxon>Eukaryota</taxon>
        <taxon>Viridiplantae</taxon>
        <taxon>Streptophyta</taxon>
        <taxon>Embryophyta</taxon>
        <taxon>Tracheophyta</taxon>
        <taxon>Spermatophyta</taxon>
        <taxon>Magnoliopsida</taxon>
        <taxon>eudicotyledons</taxon>
        <taxon>Gunneridae</taxon>
        <taxon>Pentapetalae</taxon>
        <taxon>rosids</taxon>
        <taxon>fabids</taxon>
        <taxon>Fabales</taxon>
        <taxon>Fabaceae</taxon>
        <taxon>Papilionoideae</taxon>
        <taxon>50 kb inversion clade</taxon>
        <taxon>NPAAA clade</taxon>
        <taxon>indigoferoid/millettioid clade</taxon>
        <taxon>Phaseoleae</taxon>
        <taxon>Phaseolus</taxon>
    </lineage>
</organism>
<evidence type="ECO:0000256" key="1">
    <source>
        <dbReference type="SAM" id="MobiDB-lite"/>
    </source>
</evidence>
<dbReference type="Gramene" id="ESW16440">
    <property type="protein sequence ID" value="ESW16440"/>
    <property type="gene ID" value="PHAVU_007G156800g"/>
</dbReference>
<gene>
    <name evidence="2" type="ORF">PHAVU_007G156800g</name>
</gene>
<protein>
    <submittedName>
        <fullName evidence="2">Uncharacterized protein</fullName>
    </submittedName>
</protein>
<proteinExistence type="predicted"/>